<evidence type="ECO:0000256" key="4">
    <source>
        <dbReference type="ARBA" id="ARBA00022695"/>
    </source>
</evidence>
<keyword evidence="3" id="KW-0808">Transferase</keyword>
<comment type="similarity">
    <text evidence="9">Belongs to the MntA antitoxin family.</text>
</comment>
<comment type="caution">
    <text evidence="11">The sequence shown here is derived from an EMBL/GenBank/DDBJ whole genome shotgun (WGS) entry which is preliminary data.</text>
</comment>
<dbReference type="EMBL" id="JACIEE010000009">
    <property type="protein sequence ID" value="MBB3978994.1"/>
    <property type="molecule type" value="Genomic_DNA"/>
</dbReference>
<dbReference type="GO" id="GO:0046872">
    <property type="term" value="F:metal ion binding"/>
    <property type="evidence" value="ECO:0007669"/>
    <property type="project" value="UniProtKB-KW"/>
</dbReference>
<keyword evidence="2" id="KW-1277">Toxin-antitoxin system</keyword>
<evidence type="ECO:0000256" key="2">
    <source>
        <dbReference type="ARBA" id="ARBA00022649"/>
    </source>
</evidence>
<keyword evidence="8" id="KW-0460">Magnesium</keyword>
<evidence type="ECO:0000256" key="9">
    <source>
        <dbReference type="ARBA" id="ARBA00038276"/>
    </source>
</evidence>
<evidence type="ECO:0000256" key="8">
    <source>
        <dbReference type="ARBA" id="ARBA00022842"/>
    </source>
</evidence>
<comment type="cofactor">
    <cofactor evidence="1">
        <name>Mg(2+)</name>
        <dbReference type="ChEBI" id="CHEBI:18420"/>
    </cofactor>
</comment>
<dbReference type="InterPro" id="IPR002934">
    <property type="entry name" value="Polymerase_NTP_transf_dom"/>
</dbReference>
<dbReference type="Gene3D" id="3.30.460.10">
    <property type="entry name" value="Beta Polymerase, domain 2"/>
    <property type="match status" value="1"/>
</dbReference>
<evidence type="ECO:0000313" key="12">
    <source>
        <dbReference type="Proteomes" id="UP000574761"/>
    </source>
</evidence>
<keyword evidence="6" id="KW-0547">Nucleotide-binding</keyword>
<evidence type="ECO:0000313" key="11">
    <source>
        <dbReference type="EMBL" id="MBB3978994.1"/>
    </source>
</evidence>
<dbReference type="PANTHER" id="PTHR33571">
    <property type="entry name" value="SSL8005 PROTEIN"/>
    <property type="match status" value="1"/>
</dbReference>
<gene>
    <name evidence="11" type="ORF">GGQ64_004230</name>
</gene>
<evidence type="ECO:0000256" key="6">
    <source>
        <dbReference type="ARBA" id="ARBA00022741"/>
    </source>
</evidence>
<evidence type="ECO:0000256" key="7">
    <source>
        <dbReference type="ARBA" id="ARBA00022840"/>
    </source>
</evidence>
<reference evidence="11 12" key="1">
    <citation type="submission" date="2020-08" db="EMBL/GenBank/DDBJ databases">
        <title>Genomic Encyclopedia of Type Strains, Phase IV (KMG-IV): sequencing the most valuable type-strain genomes for metagenomic binning, comparative biology and taxonomic classification.</title>
        <authorList>
            <person name="Goeker M."/>
        </authorList>
    </citation>
    <scope>NUCLEOTIDE SEQUENCE [LARGE SCALE GENOMIC DNA]</scope>
    <source>
        <strain evidence="11 12">DSM 100211</strain>
    </source>
</reference>
<name>A0A7W6GMH9_9HYPH</name>
<dbReference type="InterPro" id="IPR043519">
    <property type="entry name" value="NT_sf"/>
</dbReference>
<accession>A0A7W6GMH9</accession>
<protein>
    <recommendedName>
        <fullName evidence="10">Polymerase nucleotidyl transferase domain-containing protein</fullName>
    </recommendedName>
</protein>
<keyword evidence="4" id="KW-0548">Nucleotidyltransferase</keyword>
<proteinExistence type="inferred from homology"/>
<evidence type="ECO:0000259" key="10">
    <source>
        <dbReference type="Pfam" id="PF01909"/>
    </source>
</evidence>
<keyword evidence="7" id="KW-0067">ATP-binding</keyword>
<feature type="domain" description="Polymerase nucleotidyl transferase" evidence="10">
    <location>
        <begin position="35"/>
        <end position="111"/>
    </location>
</feature>
<dbReference type="PANTHER" id="PTHR33571:SF12">
    <property type="entry name" value="BSL3053 PROTEIN"/>
    <property type="match status" value="1"/>
</dbReference>
<evidence type="ECO:0000256" key="5">
    <source>
        <dbReference type="ARBA" id="ARBA00022723"/>
    </source>
</evidence>
<dbReference type="SUPFAM" id="SSF81301">
    <property type="entry name" value="Nucleotidyltransferase"/>
    <property type="match status" value="1"/>
</dbReference>
<dbReference type="GO" id="GO:0016779">
    <property type="term" value="F:nucleotidyltransferase activity"/>
    <property type="evidence" value="ECO:0007669"/>
    <property type="project" value="UniProtKB-KW"/>
</dbReference>
<dbReference type="Proteomes" id="UP000574761">
    <property type="component" value="Unassembled WGS sequence"/>
</dbReference>
<dbReference type="Pfam" id="PF01909">
    <property type="entry name" value="NTP_transf_2"/>
    <property type="match status" value="1"/>
</dbReference>
<organism evidence="11 12">
    <name type="scientific">Mycoplana azooxidifex</name>
    <dbReference type="NCBI Taxonomy" id="1636188"/>
    <lineage>
        <taxon>Bacteria</taxon>
        <taxon>Pseudomonadati</taxon>
        <taxon>Pseudomonadota</taxon>
        <taxon>Alphaproteobacteria</taxon>
        <taxon>Hyphomicrobiales</taxon>
        <taxon>Rhizobiaceae</taxon>
        <taxon>Mycoplana</taxon>
    </lineage>
</organism>
<dbReference type="RefSeq" id="WP_246422819.1">
    <property type="nucleotide sequence ID" value="NZ_JACIEE010000009.1"/>
</dbReference>
<keyword evidence="5" id="KW-0479">Metal-binding</keyword>
<dbReference type="AlphaFoldDB" id="A0A7W6GMH9"/>
<sequence length="121" mass="13329">MWASWLAGDGPMVTPRLIGYAVSMDRKEIIKLIEQIKPNLEAEGVAHLALFGSRARGDNRRESDIDILIDVTPGSPFSLLNLVGVEHIVADATGLTSNAVLRRSLDEDFRKTIQADIVEIF</sequence>
<keyword evidence="12" id="KW-1185">Reference proteome</keyword>
<dbReference type="CDD" id="cd05403">
    <property type="entry name" value="NT_KNTase_like"/>
    <property type="match status" value="1"/>
</dbReference>
<dbReference type="GO" id="GO:0005524">
    <property type="term" value="F:ATP binding"/>
    <property type="evidence" value="ECO:0007669"/>
    <property type="project" value="UniProtKB-KW"/>
</dbReference>
<dbReference type="InterPro" id="IPR052038">
    <property type="entry name" value="Type-VII_TA_antitoxin"/>
</dbReference>
<evidence type="ECO:0000256" key="3">
    <source>
        <dbReference type="ARBA" id="ARBA00022679"/>
    </source>
</evidence>
<evidence type="ECO:0000256" key="1">
    <source>
        <dbReference type="ARBA" id="ARBA00001946"/>
    </source>
</evidence>